<evidence type="ECO:0000256" key="1">
    <source>
        <dbReference type="SAM" id="SignalP"/>
    </source>
</evidence>
<protein>
    <recommendedName>
        <fullName evidence="4">Secreted peptide</fullName>
    </recommendedName>
</protein>
<organism evidence="2 3">
    <name type="scientific">Coprinellus micaceus</name>
    <name type="common">Glistening ink-cap mushroom</name>
    <name type="synonym">Coprinus micaceus</name>
    <dbReference type="NCBI Taxonomy" id="71717"/>
    <lineage>
        <taxon>Eukaryota</taxon>
        <taxon>Fungi</taxon>
        <taxon>Dikarya</taxon>
        <taxon>Basidiomycota</taxon>
        <taxon>Agaricomycotina</taxon>
        <taxon>Agaricomycetes</taxon>
        <taxon>Agaricomycetidae</taxon>
        <taxon>Agaricales</taxon>
        <taxon>Agaricineae</taxon>
        <taxon>Psathyrellaceae</taxon>
        <taxon>Coprinellus</taxon>
    </lineage>
</organism>
<sequence>MHPPLSLLNMLVLLHPPLTLTHRHRRGTSLAWACIASYPSSFYLLRFSYCLLCSSSSFPPFPSLLSIFDRSFFFGWLACRRTI</sequence>
<name>A0A4Y7R5T0_COPMI</name>
<proteinExistence type="predicted"/>
<reference evidence="2 3" key="1">
    <citation type="journal article" date="2019" name="Nat. Ecol. Evol.">
        <title>Megaphylogeny resolves global patterns of mushroom evolution.</title>
        <authorList>
            <person name="Varga T."/>
            <person name="Krizsan K."/>
            <person name="Foldi C."/>
            <person name="Dima B."/>
            <person name="Sanchez-Garcia M."/>
            <person name="Sanchez-Ramirez S."/>
            <person name="Szollosi G.J."/>
            <person name="Szarkandi J.G."/>
            <person name="Papp V."/>
            <person name="Albert L."/>
            <person name="Andreopoulos W."/>
            <person name="Angelini C."/>
            <person name="Antonin V."/>
            <person name="Barry K.W."/>
            <person name="Bougher N.L."/>
            <person name="Buchanan P."/>
            <person name="Buyck B."/>
            <person name="Bense V."/>
            <person name="Catcheside P."/>
            <person name="Chovatia M."/>
            <person name="Cooper J."/>
            <person name="Damon W."/>
            <person name="Desjardin D."/>
            <person name="Finy P."/>
            <person name="Geml J."/>
            <person name="Haridas S."/>
            <person name="Hughes K."/>
            <person name="Justo A."/>
            <person name="Karasinski D."/>
            <person name="Kautmanova I."/>
            <person name="Kiss B."/>
            <person name="Kocsube S."/>
            <person name="Kotiranta H."/>
            <person name="LaButti K.M."/>
            <person name="Lechner B.E."/>
            <person name="Liimatainen K."/>
            <person name="Lipzen A."/>
            <person name="Lukacs Z."/>
            <person name="Mihaltcheva S."/>
            <person name="Morgado L.N."/>
            <person name="Niskanen T."/>
            <person name="Noordeloos M.E."/>
            <person name="Ohm R.A."/>
            <person name="Ortiz-Santana B."/>
            <person name="Ovrebo C."/>
            <person name="Racz N."/>
            <person name="Riley R."/>
            <person name="Savchenko A."/>
            <person name="Shiryaev A."/>
            <person name="Soop K."/>
            <person name="Spirin V."/>
            <person name="Szebenyi C."/>
            <person name="Tomsovsky M."/>
            <person name="Tulloss R.E."/>
            <person name="Uehling J."/>
            <person name="Grigoriev I.V."/>
            <person name="Vagvolgyi C."/>
            <person name="Papp T."/>
            <person name="Martin F.M."/>
            <person name="Miettinen O."/>
            <person name="Hibbett D.S."/>
            <person name="Nagy L.G."/>
        </authorList>
    </citation>
    <scope>NUCLEOTIDE SEQUENCE [LARGE SCALE GENOMIC DNA]</scope>
    <source>
        <strain evidence="2 3">FP101781</strain>
    </source>
</reference>
<evidence type="ECO:0000313" key="3">
    <source>
        <dbReference type="Proteomes" id="UP000298030"/>
    </source>
</evidence>
<feature type="signal peptide" evidence="1">
    <location>
        <begin position="1"/>
        <end position="21"/>
    </location>
</feature>
<comment type="caution">
    <text evidence="2">The sequence shown here is derived from an EMBL/GenBank/DDBJ whole genome shotgun (WGS) entry which is preliminary data.</text>
</comment>
<keyword evidence="1" id="KW-0732">Signal</keyword>
<feature type="chain" id="PRO_5021232324" description="Secreted peptide" evidence="1">
    <location>
        <begin position="22"/>
        <end position="83"/>
    </location>
</feature>
<dbReference type="AlphaFoldDB" id="A0A4Y7R5T0"/>
<dbReference type="Proteomes" id="UP000298030">
    <property type="component" value="Unassembled WGS sequence"/>
</dbReference>
<keyword evidence="3" id="KW-1185">Reference proteome</keyword>
<gene>
    <name evidence="2" type="ORF">FA13DRAFT_1322396</name>
</gene>
<dbReference type="EMBL" id="QPFP01000677">
    <property type="protein sequence ID" value="TEB03991.1"/>
    <property type="molecule type" value="Genomic_DNA"/>
</dbReference>
<evidence type="ECO:0000313" key="2">
    <source>
        <dbReference type="EMBL" id="TEB03991.1"/>
    </source>
</evidence>
<evidence type="ECO:0008006" key="4">
    <source>
        <dbReference type="Google" id="ProtNLM"/>
    </source>
</evidence>
<accession>A0A4Y7R5T0</accession>